<dbReference type="InterPro" id="IPR029063">
    <property type="entry name" value="SAM-dependent_MTases_sf"/>
</dbReference>
<proteinExistence type="predicted"/>
<accession>A0A165U2K3</accession>
<dbReference type="Pfam" id="PF13489">
    <property type="entry name" value="Methyltransf_23"/>
    <property type="match status" value="1"/>
</dbReference>
<protein>
    <submittedName>
        <fullName evidence="2">S-adenosyl-L-methionine-dependent methyltransferase</fullName>
    </submittedName>
</protein>
<dbReference type="PANTHER" id="PTHR43591:SF24">
    <property type="entry name" value="2-METHOXY-6-POLYPRENYL-1,4-BENZOQUINOL METHYLASE, MITOCHONDRIAL"/>
    <property type="match status" value="1"/>
</dbReference>
<keyword evidence="3" id="KW-1185">Reference proteome</keyword>
<dbReference type="OrthoDB" id="2013972at2759"/>
<evidence type="ECO:0000313" key="3">
    <source>
        <dbReference type="Proteomes" id="UP000076761"/>
    </source>
</evidence>
<dbReference type="GO" id="GO:0032259">
    <property type="term" value="P:methylation"/>
    <property type="evidence" value="ECO:0007669"/>
    <property type="project" value="UniProtKB-KW"/>
</dbReference>
<dbReference type="InParanoid" id="A0A165U2K3"/>
<dbReference type="GO" id="GO:0008168">
    <property type="term" value="F:methyltransferase activity"/>
    <property type="evidence" value="ECO:0007669"/>
    <property type="project" value="UniProtKB-KW"/>
</dbReference>
<sequence>MAALAASSSRMHRDYESDDESDALSSVGMGSYAPSSVSTSATSYDVDVSIRSASPAPSVWSITNSMRERIFRHEYGRGLNNYSDVYRLPADEEELERLDKQHQMFIEVMGGKYPPPMDEVLAEDGSGQTKACIDLGCGSGCWIRDVALDYPHCSAVAVDLVPMQAAIMPPNLRSEVDDINLGLEHFYGAFDVVHTRLVSSGIRDYAGLIDHMTRVLRPGGLLELFEFDFRVYDESKKPYICNLNVLQPPWTPLWMAMAHQAVRRRGGNVDAANLLERWVREHRCLTDVVYREYWIPTNPWLRGNDEEAIRQRAFGEVMRDDIKTFLRSGRPLLLSSGFPEYLVNEVQARADQELDEGWTPGYILCQSVYARKERS</sequence>
<organism evidence="2 3">
    <name type="scientific">Neolentinus lepideus HHB14362 ss-1</name>
    <dbReference type="NCBI Taxonomy" id="1314782"/>
    <lineage>
        <taxon>Eukaryota</taxon>
        <taxon>Fungi</taxon>
        <taxon>Dikarya</taxon>
        <taxon>Basidiomycota</taxon>
        <taxon>Agaricomycotina</taxon>
        <taxon>Agaricomycetes</taxon>
        <taxon>Gloeophyllales</taxon>
        <taxon>Gloeophyllaceae</taxon>
        <taxon>Neolentinus</taxon>
    </lineage>
</organism>
<dbReference type="STRING" id="1314782.A0A165U2K3"/>
<reference evidence="2 3" key="1">
    <citation type="journal article" date="2016" name="Mol. Biol. Evol.">
        <title>Comparative Genomics of Early-Diverging Mushroom-Forming Fungi Provides Insights into the Origins of Lignocellulose Decay Capabilities.</title>
        <authorList>
            <person name="Nagy L.G."/>
            <person name="Riley R."/>
            <person name="Tritt A."/>
            <person name="Adam C."/>
            <person name="Daum C."/>
            <person name="Floudas D."/>
            <person name="Sun H."/>
            <person name="Yadav J.S."/>
            <person name="Pangilinan J."/>
            <person name="Larsson K.H."/>
            <person name="Matsuura K."/>
            <person name="Barry K."/>
            <person name="Labutti K."/>
            <person name="Kuo R."/>
            <person name="Ohm R.A."/>
            <person name="Bhattacharya S.S."/>
            <person name="Shirouzu T."/>
            <person name="Yoshinaga Y."/>
            <person name="Martin F.M."/>
            <person name="Grigoriev I.V."/>
            <person name="Hibbett D.S."/>
        </authorList>
    </citation>
    <scope>NUCLEOTIDE SEQUENCE [LARGE SCALE GENOMIC DNA]</scope>
    <source>
        <strain evidence="2 3">HHB14362 ss-1</strain>
    </source>
</reference>
<dbReference type="Gene3D" id="3.40.50.150">
    <property type="entry name" value="Vaccinia Virus protein VP39"/>
    <property type="match status" value="1"/>
</dbReference>
<dbReference type="SUPFAM" id="SSF53335">
    <property type="entry name" value="S-adenosyl-L-methionine-dependent methyltransferases"/>
    <property type="match status" value="1"/>
</dbReference>
<dbReference type="EMBL" id="KV425561">
    <property type="protein sequence ID" value="KZT27548.1"/>
    <property type="molecule type" value="Genomic_DNA"/>
</dbReference>
<keyword evidence="2" id="KW-0808">Transferase</keyword>
<gene>
    <name evidence="2" type="ORF">NEOLEDRAFT_1130526</name>
</gene>
<dbReference type="Proteomes" id="UP000076761">
    <property type="component" value="Unassembled WGS sequence"/>
</dbReference>
<evidence type="ECO:0000313" key="2">
    <source>
        <dbReference type="EMBL" id="KZT27548.1"/>
    </source>
</evidence>
<name>A0A165U2K3_9AGAM</name>
<dbReference type="CDD" id="cd02440">
    <property type="entry name" value="AdoMet_MTases"/>
    <property type="match status" value="1"/>
</dbReference>
<dbReference type="PANTHER" id="PTHR43591">
    <property type="entry name" value="METHYLTRANSFERASE"/>
    <property type="match status" value="1"/>
</dbReference>
<feature type="region of interest" description="Disordered" evidence="1">
    <location>
        <begin position="1"/>
        <end position="38"/>
    </location>
</feature>
<dbReference type="AlphaFoldDB" id="A0A165U2K3"/>
<evidence type="ECO:0000256" key="1">
    <source>
        <dbReference type="SAM" id="MobiDB-lite"/>
    </source>
</evidence>
<keyword evidence="2" id="KW-0489">Methyltransferase</keyword>